<feature type="compositionally biased region" description="Basic and acidic residues" evidence="1">
    <location>
        <begin position="56"/>
        <end position="73"/>
    </location>
</feature>
<dbReference type="Proteomes" id="UP001492380">
    <property type="component" value="Unassembled WGS sequence"/>
</dbReference>
<gene>
    <name evidence="2" type="ORF">HDK90DRAFT_290898</name>
</gene>
<evidence type="ECO:0000313" key="3">
    <source>
        <dbReference type="Proteomes" id="UP001492380"/>
    </source>
</evidence>
<proteinExistence type="predicted"/>
<feature type="compositionally biased region" description="Basic and acidic residues" evidence="1">
    <location>
        <begin position="39"/>
        <end position="48"/>
    </location>
</feature>
<sequence length="220" mass="25185">MVLGSMAVYLYLYRWWWRWFVERDEVLVVLMRREWRDESREGGLEGERGGIAQGRKRVDDVKGERKGRCPGREPIHDHNTHLCVSYSITTYCLHTVPSASTSPHKAPSTPWYPLHPQPARPPPHPHTLHSALQLALTQYQPAGSRPPTQIPSSLRYLASIVIPSWHAQLPHVFCASAASHHMSSVLYLALHIAINPVTRRVVYRPLGWGWRVFCCVYLSI</sequence>
<name>A0ABR1YJF3_9PEZI</name>
<reference evidence="2 3" key="1">
    <citation type="submission" date="2024-04" db="EMBL/GenBank/DDBJ databases">
        <title>Phyllosticta paracitricarpa is synonymous to the EU quarantine fungus P. citricarpa based on phylogenomic analyses.</title>
        <authorList>
            <consortium name="Lawrence Berkeley National Laboratory"/>
            <person name="Van Ingen-Buijs V.A."/>
            <person name="Van Westerhoven A.C."/>
            <person name="Haridas S."/>
            <person name="Skiadas P."/>
            <person name="Martin F."/>
            <person name="Groenewald J.Z."/>
            <person name="Crous P.W."/>
            <person name="Seidl M.F."/>
        </authorList>
    </citation>
    <scope>NUCLEOTIDE SEQUENCE [LARGE SCALE GENOMIC DNA]</scope>
    <source>
        <strain evidence="2 3">CBS 123374</strain>
    </source>
</reference>
<feature type="region of interest" description="Disordered" evidence="1">
    <location>
        <begin position="39"/>
        <end position="73"/>
    </location>
</feature>
<protein>
    <submittedName>
        <fullName evidence="2">Uncharacterized protein</fullName>
    </submittedName>
</protein>
<evidence type="ECO:0000313" key="2">
    <source>
        <dbReference type="EMBL" id="KAK8231934.1"/>
    </source>
</evidence>
<accession>A0ABR1YJF3</accession>
<keyword evidence="3" id="KW-1185">Reference proteome</keyword>
<comment type="caution">
    <text evidence="2">The sequence shown here is derived from an EMBL/GenBank/DDBJ whole genome shotgun (WGS) entry which is preliminary data.</text>
</comment>
<evidence type="ECO:0000256" key="1">
    <source>
        <dbReference type="SAM" id="MobiDB-lite"/>
    </source>
</evidence>
<organism evidence="2 3">
    <name type="scientific">Phyllosticta capitalensis</name>
    <dbReference type="NCBI Taxonomy" id="121624"/>
    <lineage>
        <taxon>Eukaryota</taxon>
        <taxon>Fungi</taxon>
        <taxon>Dikarya</taxon>
        <taxon>Ascomycota</taxon>
        <taxon>Pezizomycotina</taxon>
        <taxon>Dothideomycetes</taxon>
        <taxon>Dothideomycetes incertae sedis</taxon>
        <taxon>Botryosphaeriales</taxon>
        <taxon>Phyllostictaceae</taxon>
        <taxon>Phyllosticta</taxon>
    </lineage>
</organism>
<dbReference type="EMBL" id="JBBWRZ010000007">
    <property type="protein sequence ID" value="KAK8231934.1"/>
    <property type="molecule type" value="Genomic_DNA"/>
</dbReference>